<gene>
    <name evidence="1" type="ORF">BPAG_LOCUS295</name>
</gene>
<reference evidence="1 2" key="2">
    <citation type="submission" date="2018-11" db="EMBL/GenBank/DDBJ databases">
        <authorList>
            <consortium name="Pathogen Informatics"/>
        </authorList>
    </citation>
    <scope>NUCLEOTIDE SEQUENCE [LARGE SCALE GENOMIC DNA]</scope>
</reference>
<organism evidence="3">
    <name type="scientific">Brugia pahangi</name>
    <name type="common">Filarial nematode worm</name>
    <dbReference type="NCBI Taxonomy" id="6280"/>
    <lineage>
        <taxon>Eukaryota</taxon>
        <taxon>Metazoa</taxon>
        <taxon>Ecdysozoa</taxon>
        <taxon>Nematoda</taxon>
        <taxon>Chromadorea</taxon>
        <taxon>Rhabditida</taxon>
        <taxon>Spirurina</taxon>
        <taxon>Spiruromorpha</taxon>
        <taxon>Filarioidea</taxon>
        <taxon>Onchocercidae</taxon>
        <taxon>Brugia</taxon>
    </lineage>
</organism>
<dbReference type="Proteomes" id="UP000278627">
    <property type="component" value="Unassembled WGS sequence"/>
</dbReference>
<dbReference type="AlphaFoldDB" id="A0A0N4SXA3"/>
<accession>A0A0N4SXA3</accession>
<reference evidence="3" key="1">
    <citation type="submission" date="2017-02" db="UniProtKB">
        <authorList>
            <consortium name="WormBaseParasite"/>
        </authorList>
    </citation>
    <scope>IDENTIFICATION</scope>
</reference>
<evidence type="ECO:0000313" key="2">
    <source>
        <dbReference type="Proteomes" id="UP000278627"/>
    </source>
</evidence>
<keyword evidence="2" id="KW-1185">Reference proteome</keyword>
<evidence type="ECO:0000313" key="3">
    <source>
        <dbReference type="WBParaSite" id="BPAG_0000029401-mRNA-1"/>
    </source>
</evidence>
<evidence type="ECO:0000313" key="1">
    <source>
        <dbReference type="EMBL" id="VDN81481.1"/>
    </source>
</evidence>
<sequence>MRVGLVRATVHLNGVECSLYAIFGEGALREVSKIMSDFDRQACENGYYPPDSKRWKQKCIGYWRSTSAGVTPMEVKSVIEDVRSWEKKLIMTSPGSVGYRNVPYKAKGYLCATLPRLHAQVAVVGQLADYVSIQDKNDGLMLYGLDASNIASGPGSTTGLRIYDK</sequence>
<proteinExistence type="predicted"/>
<protein>
    <submittedName>
        <fullName evidence="3">DAO domain-containing protein</fullName>
    </submittedName>
</protein>
<name>A0A0N4SXA3_BRUPA</name>
<dbReference type="EMBL" id="UZAD01000012">
    <property type="protein sequence ID" value="VDN81481.1"/>
    <property type="molecule type" value="Genomic_DNA"/>
</dbReference>
<dbReference type="WBParaSite" id="BPAG_0000029401-mRNA-1">
    <property type="protein sequence ID" value="BPAG_0000029401-mRNA-1"/>
    <property type="gene ID" value="BPAG_0000029401"/>
</dbReference>